<keyword evidence="2" id="KW-1133">Transmembrane helix</keyword>
<dbReference type="RefSeq" id="WP_184747667.1">
    <property type="nucleotide sequence ID" value="NZ_JACHGJ010000006.1"/>
</dbReference>
<proteinExistence type="predicted"/>
<evidence type="ECO:0000256" key="2">
    <source>
        <dbReference type="SAM" id="Phobius"/>
    </source>
</evidence>
<evidence type="ECO:0000313" key="4">
    <source>
        <dbReference type="Proteomes" id="UP000587760"/>
    </source>
</evidence>
<feature type="compositionally biased region" description="Basic and acidic residues" evidence="1">
    <location>
        <begin position="99"/>
        <end position="117"/>
    </location>
</feature>
<dbReference type="PANTHER" id="PTHR34703">
    <property type="entry name" value="ANTIPORTER SUBUNIT MNHG2-RELATED"/>
    <property type="match status" value="1"/>
</dbReference>
<evidence type="ECO:0000256" key="1">
    <source>
        <dbReference type="SAM" id="MobiDB-lite"/>
    </source>
</evidence>
<keyword evidence="2" id="KW-0812">Transmembrane</keyword>
<dbReference type="AlphaFoldDB" id="A0A841RF15"/>
<sequence length="123" mass="13122">MSIREILAAIAFLAAVIFGVAGLAGLFRFPDPYSRLQAGSLLGTTSVLSIFIGTLLLSPNGAVAARVVVIMLFFLISSPTGSHIVARFTWNIGTHPWRPKSEEKKNQGKTGKGKDEAAPEENP</sequence>
<feature type="region of interest" description="Disordered" evidence="1">
    <location>
        <begin position="94"/>
        <end position="123"/>
    </location>
</feature>
<evidence type="ECO:0000313" key="3">
    <source>
        <dbReference type="EMBL" id="MBB6481419.1"/>
    </source>
</evidence>
<keyword evidence="2" id="KW-0472">Membrane</keyword>
<feature type="transmembrane region" description="Helical" evidence="2">
    <location>
        <begin position="39"/>
        <end position="57"/>
    </location>
</feature>
<dbReference type="InterPro" id="IPR005133">
    <property type="entry name" value="PhaG_MnhG_YufB"/>
</dbReference>
<dbReference type="GO" id="GO:0015385">
    <property type="term" value="F:sodium:proton antiporter activity"/>
    <property type="evidence" value="ECO:0007669"/>
    <property type="project" value="TreeGrafter"/>
</dbReference>
<feature type="transmembrane region" description="Helical" evidence="2">
    <location>
        <begin position="6"/>
        <end position="27"/>
    </location>
</feature>
<accession>A0A841RF15</accession>
<feature type="transmembrane region" description="Helical" evidence="2">
    <location>
        <begin position="63"/>
        <end position="90"/>
    </location>
</feature>
<keyword evidence="4" id="KW-1185">Reference proteome</keyword>
<gene>
    <name evidence="3" type="ORF">HNR50_003099</name>
</gene>
<dbReference type="Pfam" id="PF03334">
    <property type="entry name" value="PhaG_MnhG_YufB"/>
    <property type="match status" value="1"/>
</dbReference>
<name>A0A841RF15_9SPIO</name>
<dbReference type="PANTHER" id="PTHR34703:SF1">
    <property type="entry name" value="ANTIPORTER SUBUNIT MNHG2-RELATED"/>
    <property type="match status" value="1"/>
</dbReference>
<reference evidence="3 4" key="1">
    <citation type="submission" date="2020-08" db="EMBL/GenBank/DDBJ databases">
        <title>Genomic Encyclopedia of Type Strains, Phase IV (KMG-IV): sequencing the most valuable type-strain genomes for metagenomic binning, comparative biology and taxonomic classification.</title>
        <authorList>
            <person name="Goeker M."/>
        </authorList>
    </citation>
    <scope>NUCLEOTIDE SEQUENCE [LARGE SCALE GENOMIC DNA]</scope>
    <source>
        <strain evidence="3 4">DSM 2461</strain>
    </source>
</reference>
<dbReference type="EMBL" id="JACHGJ010000006">
    <property type="protein sequence ID" value="MBB6481419.1"/>
    <property type="molecule type" value="Genomic_DNA"/>
</dbReference>
<comment type="caution">
    <text evidence="3">The sequence shown here is derived from an EMBL/GenBank/DDBJ whole genome shotgun (WGS) entry which is preliminary data.</text>
</comment>
<protein>
    <submittedName>
        <fullName evidence="3">Multicomponent Na+:H+ antiporter subunit G</fullName>
    </submittedName>
</protein>
<dbReference type="Proteomes" id="UP000587760">
    <property type="component" value="Unassembled WGS sequence"/>
</dbReference>
<organism evidence="3 4">
    <name type="scientific">Spirochaeta isovalerica</name>
    <dbReference type="NCBI Taxonomy" id="150"/>
    <lineage>
        <taxon>Bacteria</taxon>
        <taxon>Pseudomonadati</taxon>
        <taxon>Spirochaetota</taxon>
        <taxon>Spirochaetia</taxon>
        <taxon>Spirochaetales</taxon>
        <taxon>Spirochaetaceae</taxon>
        <taxon>Spirochaeta</taxon>
    </lineage>
</organism>